<dbReference type="InterPro" id="IPR012337">
    <property type="entry name" value="RNaseH-like_sf"/>
</dbReference>
<dbReference type="GO" id="GO:0003677">
    <property type="term" value="F:DNA binding"/>
    <property type="evidence" value="ECO:0007669"/>
    <property type="project" value="InterPro"/>
</dbReference>
<dbReference type="Pfam" id="PF14372">
    <property type="entry name" value="hAT-like_RNase-H"/>
    <property type="match status" value="1"/>
</dbReference>
<dbReference type="Proteomes" id="UP001281410">
    <property type="component" value="Unassembled WGS sequence"/>
</dbReference>
<name>A0AAE0B7B8_9ROSI</name>
<sequence>MVLDVPTRWNSTYLMLSTALKFEYVFDRLLGEDGHYGLYFNNVMMLTTLANSQDYLLSGMTDAMKSKFDKYWGKIEDVMTLLIIALVLDPRYKLDSVKFCFGDLLDDNEVKKITCDIKEILIQLYDCYKGVDNISSSD</sequence>
<dbReference type="AlphaFoldDB" id="A0AAE0B7B8"/>
<dbReference type="InterPro" id="IPR025525">
    <property type="entry name" value="hAT-like_transposase_RNase-H"/>
</dbReference>
<dbReference type="PANTHER" id="PTHR23272:SF161">
    <property type="entry name" value="ZINC FINGER BED DOMAIN-CONTAINING PROTEIN RICESLEEPER 1-LIKE"/>
    <property type="match status" value="1"/>
</dbReference>
<protein>
    <recommendedName>
        <fullName evidence="1">hAT-like transposase RNase-H fold domain-containing protein</fullName>
    </recommendedName>
</protein>
<proteinExistence type="predicted"/>
<feature type="domain" description="hAT-like transposase RNase-H fold" evidence="1">
    <location>
        <begin position="45"/>
        <end position="128"/>
    </location>
</feature>
<dbReference type="PANTHER" id="PTHR23272">
    <property type="entry name" value="BED FINGER-RELATED"/>
    <property type="match status" value="1"/>
</dbReference>
<accession>A0AAE0B7B8</accession>
<reference evidence="2" key="1">
    <citation type="journal article" date="2023" name="Plant J.">
        <title>Genome sequences and population genomics provide insights into the demographic history, inbreeding, and mutation load of two 'living fossil' tree species of Dipteronia.</title>
        <authorList>
            <person name="Feng Y."/>
            <person name="Comes H.P."/>
            <person name="Chen J."/>
            <person name="Zhu S."/>
            <person name="Lu R."/>
            <person name="Zhang X."/>
            <person name="Li P."/>
            <person name="Qiu J."/>
            <person name="Olsen K.M."/>
            <person name="Qiu Y."/>
        </authorList>
    </citation>
    <scope>NUCLEOTIDE SEQUENCE</scope>
    <source>
        <strain evidence="2">NBL</strain>
    </source>
</reference>
<evidence type="ECO:0000313" key="3">
    <source>
        <dbReference type="Proteomes" id="UP001281410"/>
    </source>
</evidence>
<gene>
    <name evidence="2" type="ORF">Dsin_002563</name>
</gene>
<dbReference type="SUPFAM" id="SSF53098">
    <property type="entry name" value="Ribonuclease H-like"/>
    <property type="match status" value="1"/>
</dbReference>
<keyword evidence="3" id="KW-1185">Reference proteome</keyword>
<evidence type="ECO:0000313" key="2">
    <source>
        <dbReference type="EMBL" id="KAK3230682.1"/>
    </source>
</evidence>
<comment type="caution">
    <text evidence="2">The sequence shown here is derived from an EMBL/GenBank/DDBJ whole genome shotgun (WGS) entry which is preliminary data.</text>
</comment>
<organism evidence="2 3">
    <name type="scientific">Dipteronia sinensis</name>
    <dbReference type="NCBI Taxonomy" id="43782"/>
    <lineage>
        <taxon>Eukaryota</taxon>
        <taxon>Viridiplantae</taxon>
        <taxon>Streptophyta</taxon>
        <taxon>Embryophyta</taxon>
        <taxon>Tracheophyta</taxon>
        <taxon>Spermatophyta</taxon>
        <taxon>Magnoliopsida</taxon>
        <taxon>eudicotyledons</taxon>
        <taxon>Gunneridae</taxon>
        <taxon>Pentapetalae</taxon>
        <taxon>rosids</taxon>
        <taxon>malvids</taxon>
        <taxon>Sapindales</taxon>
        <taxon>Sapindaceae</taxon>
        <taxon>Hippocastanoideae</taxon>
        <taxon>Acereae</taxon>
        <taxon>Dipteronia</taxon>
    </lineage>
</organism>
<evidence type="ECO:0000259" key="1">
    <source>
        <dbReference type="Pfam" id="PF14372"/>
    </source>
</evidence>
<dbReference type="EMBL" id="JANJYJ010000001">
    <property type="protein sequence ID" value="KAK3230682.1"/>
    <property type="molecule type" value="Genomic_DNA"/>
</dbReference>